<dbReference type="Proteomes" id="UP000253729">
    <property type="component" value="Unassembled WGS sequence"/>
</dbReference>
<sequence length="108" mass="12674">MEAGGRSTSSSTLRTATVNTSCRGDHVSVERWFVRTKQLRVSEQNFNLVQRVDRPRKSTKEWITAIRLSFIHSPRVMQYSTVPHKMSIFASNRCARDRRTRRENHHFV</sequence>
<dbReference type="AlphaFoldDB" id="A0A3F3QD63"/>
<name>A0A3F3QD63_9EURO</name>
<dbReference type="RefSeq" id="XP_026630183.1">
    <property type="nucleotide sequence ID" value="XM_026763462.1"/>
</dbReference>
<keyword evidence="2" id="KW-1185">Reference proteome</keyword>
<proteinExistence type="predicted"/>
<accession>A0A3F3QD63</accession>
<evidence type="ECO:0000313" key="2">
    <source>
        <dbReference type="Proteomes" id="UP000253729"/>
    </source>
</evidence>
<evidence type="ECO:0000313" key="1">
    <source>
        <dbReference type="EMBL" id="RDH37161.1"/>
    </source>
</evidence>
<reference evidence="1 2" key="1">
    <citation type="submission" date="2018-07" db="EMBL/GenBank/DDBJ databases">
        <title>The genomes of Aspergillus section Nigri reveals drivers in fungal speciation.</title>
        <authorList>
            <consortium name="DOE Joint Genome Institute"/>
            <person name="Vesth T.C."/>
            <person name="Nybo J."/>
            <person name="Theobald S."/>
            <person name="Brandl J."/>
            <person name="Frisvad J.C."/>
            <person name="Nielsen K.F."/>
            <person name="Lyhne E.K."/>
            <person name="Kogle M.E."/>
            <person name="Kuo A."/>
            <person name="Riley R."/>
            <person name="Clum A."/>
            <person name="Nolan M."/>
            <person name="Lipzen A."/>
            <person name="Salamov A."/>
            <person name="Henrissat B."/>
            <person name="Wiebenga A."/>
            <person name="De vries R.P."/>
            <person name="Grigoriev I.V."/>
            <person name="Mortensen U.H."/>
            <person name="Andersen M.R."/>
            <person name="Baker S.E."/>
        </authorList>
    </citation>
    <scope>NUCLEOTIDE SEQUENCE [LARGE SCALE GENOMIC DNA]</scope>
    <source>
        <strain evidence="1 2">CBS 139.54b</strain>
    </source>
</reference>
<gene>
    <name evidence="1" type="ORF">BDQ94DRAFT_106095</name>
</gene>
<protein>
    <submittedName>
        <fullName evidence="1">Uncharacterized protein</fullName>
    </submittedName>
</protein>
<dbReference type="EMBL" id="KZ852036">
    <property type="protein sequence ID" value="RDH37161.1"/>
    <property type="molecule type" value="Genomic_DNA"/>
</dbReference>
<dbReference type="GeneID" id="38131818"/>
<organism evidence="1 2">
    <name type="scientific">Aspergillus welwitschiae</name>
    <dbReference type="NCBI Taxonomy" id="1341132"/>
    <lineage>
        <taxon>Eukaryota</taxon>
        <taxon>Fungi</taxon>
        <taxon>Dikarya</taxon>
        <taxon>Ascomycota</taxon>
        <taxon>Pezizomycotina</taxon>
        <taxon>Eurotiomycetes</taxon>
        <taxon>Eurotiomycetidae</taxon>
        <taxon>Eurotiales</taxon>
        <taxon>Aspergillaceae</taxon>
        <taxon>Aspergillus</taxon>
        <taxon>Aspergillus subgen. Circumdati</taxon>
    </lineage>
</organism>